<evidence type="ECO:0000313" key="2">
    <source>
        <dbReference type="EMBL" id="QDU62237.1"/>
    </source>
</evidence>
<feature type="region of interest" description="Disordered" evidence="1">
    <location>
        <begin position="39"/>
        <end position="59"/>
    </location>
</feature>
<sequence>MAIGDWFSQLIQRFQNGKRSLPSVQPSLTTSCGYATQVAEQPGLPVDERGESVFARGNP</sequence>
<dbReference type="EMBL" id="CP036279">
    <property type="protein sequence ID" value="QDU62237.1"/>
    <property type="molecule type" value="Genomic_DNA"/>
</dbReference>
<dbReference type="Proteomes" id="UP000317093">
    <property type="component" value="Chromosome"/>
</dbReference>
<gene>
    <name evidence="2" type="ORF">Pan216_31040</name>
</gene>
<proteinExistence type="predicted"/>
<evidence type="ECO:0000256" key="1">
    <source>
        <dbReference type="SAM" id="MobiDB-lite"/>
    </source>
</evidence>
<protein>
    <submittedName>
        <fullName evidence="2">Uncharacterized protein</fullName>
    </submittedName>
</protein>
<name>A0A518B5I3_9BACT</name>
<evidence type="ECO:0000313" key="3">
    <source>
        <dbReference type="Proteomes" id="UP000317093"/>
    </source>
</evidence>
<dbReference type="KEGG" id="knv:Pan216_31040"/>
<keyword evidence="3" id="KW-1185">Reference proteome</keyword>
<reference evidence="2 3" key="1">
    <citation type="submission" date="2019-02" db="EMBL/GenBank/DDBJ databases">
        <title>Deep-cultivation of Planctomycetes and their phenomic and genomic characterization uncovers novel biology.</title>
        <authorList>
            <person name="Wiegand S."/>
            <person name="Jogler M."/>
            <person name="Boedeker C."/>
            <person name="Pinto D."/>
            <person name="Vollmers J."/>
            <person name="Rivas-Marin E."/>
            <person name="Kohn T."/>
            <person name="Peeters S.H."/>
            <person name="Heuer A."/>
            <person name="Rast P."/>
            <person name="Oberbeckmann S."/>
            <person name="Bunk B."/>
            <person name="Jeske O."/>
            <person name="Meyerdierks A."/>
            <person name="Storesund J.E."/>
            <person name="Kallscheuer N."/>
            <person name="Luecker S."/>
            <person name="Lage O.M."/>
            <person name="Pohl T."/>
            <person name="Merkel B.J."/>
            <person name="Hornburger P."/>
            <person name="Mueller R.-W."/>
            <person name="Bruemmer F."/>
            <person name="Labrenz M."/>
            <person name="Spormann A.M."/>
            <person name="Op den Camp H."/>
            <person name="Overmann J."/>
            <person name="Amann R."/>
            <person name="Jetten M.S.M."/>
            <person name="Mascher T."/>
            <person name="Medema M.H."/>
            <person name="Devos D.P."/>
            <person name="Kaster A.-K."/>
            <person name="Ovreas L."/>
            <person name="Rohde M."/>
            <person name="Galperin M.Y."/>
            <person name="Jogler C."/>
        </authorList>
    </citation>
    <scope>NUCLEOTIDE SEQUENCE [LARGE SCALE GENOMIC DNA]</scope>
    <source>
        <strain evidence="2 3">Pan216</strain>
    </source>
</reference>
<dbReference type="AlphaFoldDB" id="A0A518B5I3"/>
<accession>A0A518B5I3</accession>
<organism evidence="2 3">
    <name type="scientific">Kolteria novifilia</name>
    <dbReference type="NCBI Taxonomy" id="2527975"/>
    <lineage>
        <taxon>Bacteria</taxon>
        <taxon>Pseudomonadati</taxon>
        <taxon>Planctomycetota</taxon>
        <taxon>Planctomycetia</taxon>
        <taxon>Kolteriales</taxon>
        <taxon>Kolteriaceae</taxon>
        <taxon>Kolteria</taxon>
    </lineage>
</organism>